<protein>
    <submittedName>
        <fullName evidence="3">Uncharacterized protein</fullName>
    </submittedName>
</protein>
<feature type="chain" id="PRO_5042051443" evidence="2">
    <location>
        <begin position="20"/>
        <end position="424"/>
    </location>
</feature>
<name>A0AAD2Q6Z1_9AGAR</name>
<reference evidence="3" key="1">
    <citation type="submission" date="2023-11" db="EMBL/GenBank/DDBJ databases">
        <authorList>
            <person name="De Vega J J."/>
            <person name="De Vega J J."/>
        </authorList>
    </citation>
    <scope>NUCLEOTIDE SEQUENCE</scope>
</reference>
<feature type="compositionally biased region" description="Low complexity" evidence="1">
    <location>
        <begin position="48"/>
        <end position="60"/>
    </location>
</feature>
<feature type="region of interest" description="Disordered" evidence="1">
    <location>
        <begin position="45"/>
        <end position="171"/>
    </location>
</feature>
<feature type="compositionally biased region" description="Low complexity" evidence="1">
    <location>
        <begin position="139"/>
        <end position="158"/>
    </location>
</feature>
<dbReference type="Proteomes" id="UP001295794">
    <property type="component" value="Unassembled WGS sequence"/>
</dbReference>
<dbReference type="InterPro" id="IPR025051">
    <property type="entry name" value="DUF3990"/>
</dbReference>
<evidence type="ECO:0000313" key="4">
    <source>
        <dbReference type="Proteomes" id="UP001295794"/>
    </source>
</evidence>
<gene>
    <name evidence="3" type="ORF">MYCIT1_LOCUS31571</name>
</gene>
<feature type="compositionally biased region" description="Low complexity" evidence="1">
    <location>
        <begin position="112"/>
        <end position="131"/>
    </location>
</feature>
<accession>A0AAD2Q6Z1</accession>
<keyword evidence="4" id="KW-1185">Reference proteome</keyword>
<organism evidence="3 4">
    <name type="scientific">Mycena citricolor</name>
    <dbReference type="NCBI Taxonomy" id="2018698"/>
    <lineage>
        <taxon>Eukaryota</taxon>
        <taxon>Fungi</taxon>
        <taxon>Dikarya</taxon>
        <taxon>Basidiomycota</taxon>
        <taxon>Agaricomycotina</taxon>
        <taxon>Agaricomycetes</taxon>
        <taxon>Agaricomycetidae</taxon>
        <taxon>Agaricales</taxon>
        <taxon>Marasmiineae</taxon>
        <taxon>Mycenaceae</taxon>
        <taxon>Mycena</taxon>
    </lineage>
</organism>
<dbReference type="Pfam" id="PF13151">
    <property type="entry name" value="DUF3990"/>
    <property type="match status" value="1"/>
</dbReference>
<evidence type="ECO:0000256" key="1">
    <source>
        <dbReference type="SAM" id="MobiDB-lite"/>
    </source>
</evidence>
<evidence type="ECO:0000313" key="3">
    <source>
        <dbReference type="EMBL" id="CAK5280872.1"/>
    </source>
</evidence>
<sequence>MKLSFTTLLAFILALQVIAAPVPQELDQPFEAGLQDLNIRAKPKSIPKSKPVSTIPISKPAVKKPVAKPAVKEPVTKPVKPAAKPVSKPVAAKPISKPAAKPISKPAKKPVAKPVAKPASKPAAKPVAKPASKPKAKPVAKPASKKPATAKPNTKKPVLSPSKSKNSTVPACSARQIAARDYLSSEERELAGIFARNPLEHPDGHSRVRLFHGTDKGSSQSVKTKPLLSKIEAQIGDFNHGSSAFYLTDSLLGAAQFACLIQANTLSSAAAIAASSVDVVEFEWNPPTNTRIHNFASRDQAWLSFVTHNGAGPENVSKEEGAAADEILSNSDMIVGPVANNGQPKPFTDSFFQYAMLQQKTIDDGLVGPNTIIHSNILCKNVPKGVALSDSLYAEGQGANPNFNQRVKQLQDAQLTAGAPICSQ</sequence>
<proteinExistence type="predicted"/>
<dbReference type="AlphaFoldDB" id="A0AAD2Q6Z1"/>
<evidence type="ECO:0000256" key="2">
    <source>
        <dbReference type="SAM" id="SignalP"/>
    </source>
</evidence>
<feature type="compositionally biased region" description="Low complexity" evidence="1">
    <location>
        <begin position="76"/>
        <end position="105"/>
    </location>
</feature>
<comment type="caution">
    <text evidence="3">The sequence shown here is derived from an EMBL/GenBank/DDBJ whole genome shotgun (WGS) entry which is preliminary data.</text>
</comment>
<feature type="signal peptide" evidence="2">
    <location>
        <begin position="1"/>
        <end position="19"/>
    </location>
</feature>
<keyword evidence="2" id="KW-0732">Signal</keyword>
<feature type="compositionally biased region" description="Polar residues" evidence="1">
    <location>
        <begin position="161"/>
        <end position="170"/>
    </location>
</feature>
<dbReference type="EMBL" id="CAVNYO010000440">
    <property type="protein sequence ID" value="CAK5280872.1"/>
    <property type="molecule type" value="Genomic_DNA"/>
</dbReference>